<dbReference type="AlphaFoldDB" id="A0A8H8RU07"/>
<evidence type="ECO:0000256" key="4">
    <source>
        <dbReference type="ARBA" id="ARBA00023004"/>
    </source>
</evidence>
<reference evidence="6 7" key="1">
    <citation type="submission" date="2018-05" db="EMBL/GenBank/DDBJ databases">
        <title>Genome sequencing and assembly of the regulated plant pathogen Lachnellula willkommii and related sister species for the development of diagnostic species identification markers.</title>
        <authorList>
            <person name="Giroux E."/>
            <person name="Bilodeau G."/>
        </authorList>
    </citation>
    <scope>NUCLEOTIDE SEQUENCE [LARGE SCALE GENOMIC DNA]</scope>
    <source>
        <strain evidence="6 7">CBS 197.66</strain>
    </source>
</reference>
<keyword evidence="2" id="KW-0479">Metal-binding</keyword>
<proteinExistence type="inferred from homology"/>
<accession>A0A8H8RU07</accession>
<organism evidence="6 7">
    <name type="scientific">Lachnellula subtilissima</name>
    <dbReference type="NCBI Taxonomy" id="602034"/>
    <lineage>
        <taxon>Eukaryota</taxon>
        <taxon>Fungi</taxon>
        <taxon>Dikarya</taxon>
        <taxon>Ascomycota</taxon>
        <taxon>Pezizomycotina</taxon>
        <taxon>Leotiomycetes</taxon>
        <taxon>Helotiales</taxon>
        <taxon>Lachnaceae</taxon>
        <taxon>Lachnellula</taxon>
    </lineage>
</organism>
<evidence type="ECO:0000313" key="7">
    <source>
        <dbReference type="Proteomes" id="UP000462212"/>
    </source>
</evidence>
<evidence type="ECO:0000256" key="1">
    <source>
        <dbReference type="ARBA" id="ARBA00008056"/>
    </source>
</evidence>
<dbReference type="InterPro" id="IPR027443">
    <property type="entry name" value="IPNS-like_sf"/>
</dbReference>
<comment type="similarity">
    <text evidence="1">Belongs to the iron/ascorbate-dependent oxidoreductase family.</text>
</comment>
<comment type="caution">
    <text evidence="6">The sequence shown here is derived from an EMBL/GenBank/DDBJ whole genome shotgun (WGS) entry which is preliminary data.</text>
</comment>
<evidence type="ECO:0000256" key="3">
    <source>
        <dbReference type="ARBA" id="ARBA00023002"/>
    </source>
</evidence>
<dbReference type="PANTHER" id="PTHR10209">
    <property type="entry name" value="OXIDOREDUCTASE, 2OG-FE II OXYGENASE FAMILY PROTEIN"/>
    <property type="match status" value="1"/>
</dbReference>
<feature type="domain" description="Fe2OG dioxygenase" evidence="5">
    <location>
        <begin position="29"/>
        <end position="147"/>
    </location>
</feature>
<dbReference type="PROSITE" id="PS51471">
    <property type="entry name" value="FE2OG_OXY"/>
    <property type="match status" value="1"/>
</dbReference>
<dbReference type="EMBL" id="QGMJ01000120">
    <property type="protein sequence ID" value="TVY41857.1"/>
    <property type="molecule type" value="Genomic_DNA"/>
</dbReference>
<dbReference type="PANTHER" id="PTHR10209:SF881">
    <property type="entry name" value="FI07970P-RELATED"/>
    <property type="match status" value="1"/>
</dbReference>
<keyword evidence="7" id="KW-1185">Reference proteome</keyword>
<keyword evidence="3" id="KW-0560">Oxidoreductase</keyword>
<protein>
    <submittedName>
        <fullName evidence="6">Putative iron/ascorbate oxidoreductase</fullName>
    </submittedName>
</protein>
<name>A0A8H8RU07_9HELO</name>
<dbReference type="Pfam" id="PF03171">
    <property type="entry name" value="2OG-FeII_Oxy"/>
    <property type="match status" value="1"/>
</dbReference>
<evidence type="ECO:0000256" key="2">
    <source>
        <dbReference type="ARBA" id="ARBA00022723"/>
    </source>
</evidence>
<gene>
    <name evidence="6" type="ORF">LSUB1_G003973</name>
</gene>
<evidence type="ECO:0000313" key="6">
    <source>
        <dbReference type="EMBL" id="TVY41857.1"/>
    </source>
</evidence>
<dbReference type="GO" id="GO:0046872">
    <property type="term" value="F:metal ion binding"/>
    <property type="evidence" value="ECO:0007669"/>
    <property type="project" value="UniProtKB-KW"/>
</dbReference>
<dbReference type="SUPFAM" id="SSF51197">
    <property type="entry name" value="Clavaminate synthase-like"/>
    <property type="match status" value="1"/>
</dbReference>
<sequence length="147" mass="16538">MILARRMMKTFALGLGANETYFDSTVTAPFTSILLNYYPPQAPDGEDPESLIAHSEFGTFTIFGQDMLGGLEVLNKNGIYIPAEPMYGTFVVNVGDFLQRISNDMFVSTVHRVRNLTTLSAILFPFSSASTWMSRYRYVLRLVVFVK</sequence>
<dbReference type="GO" id="GO:0016491">
    <property type="term" value="F:oxidoreductase activity"/>
    <property type="evidence" value="ECO:0007669"/>
    <property type="project" value="UniProtKB-KW"/>
</dbReference>
<keyword evidence="4" id="KW-0408">Iron</keyword>
<dbReference type="OrthoDB" id="288590at2759"/>
<dbReference type="InterPro" id="IPR044861">
    <property type="entry name" value="IPNS-like_FE2OG_OXY"/>
</dbReference>
<evidence type="ECO:0000259" key="5">
    <source>
        <dbReference type="PROSITE" id="PS51471"/>
    </source>
</evidence>
<dbReference type="InterPro" id="IPR005123">
    <property type="entry name" value="Oxoglu/Fe-dep_dioxygenase_dom"/>
</dbReference>
<dbReference type="Proteomes" id="UP000462212">
    <property type="component" value="Unassembled WGS sequence"/>
</dbReference>
<dbReference type="Gene3D" id="2.60.120.330">
    <property type="entry name" value="B-lactam Antibiotic, Isopenicillin N Synthase, Chain"/>
    <property type="match status" value="1"/>
</dbReference>